<protein>
    <submittedName>
        <fullName evidence="4">MerR family transcriptional regulator</fullName>
    </submittedName>
</protein>
<dbReference type="AlphaFoldDB" id="A0A4R2MEU7"/>
<dbReference type="Pfam" id="PF13411">
    <property type="entry name" value="MerR_1"/>
    <property type="match status" value="1"/>
</dbReference>
<gene>
    <name evidence="4" type="ORF">EV684_101244</name>
</gene>
<dbReference type="GO" id="GO:0003700">
    <property type="term" value="F:DNA-binding transcription factor activity"/>
    <property type="evidence" value="ECO:0007669"/>
    <property type="project" value="InterPro"/>
</dbReference>
<proteinExistence type="predicted"/>
<dbReference type="Gene3D" id="1.10.1660.10">
    <property type="match status" value="1"/>
</dbReference>
<dbReference type="RefSeq" id="WP_132644381.1">
    <property type="nucleotide sequence ID" value="NZ_CP181386.1"/>
</dbReference>
<evidence type="ECO:0000313" key="4">
    <source>
        <dbReference type="EMBL" id="TCP05372.1"/>
    </source>
</evidence>
<dbReference type="GO" id="GO:0003677">
    <property type="term" value="F:DNA binding"/>
    <property type="evidence" value="ECO:0007669"/>
    <property type="project" value="UniProtKB-KW"/>
</dbReference>
<evidence type="ECO:0000313" key="5">
    <source>
        <dbReference type="Proteomes" id="UP000295106"/>
    </source>
</evidence>
<dbReference type="PRINTS" id="PR00040">
    <property type="entry name" value="HTHMERR"/>
</dbReference>
<evidence type="ECO:0000256" key="1">
    <source>
        <dbReference type="ARBA" id="ARBA00023125"/>
    </source>
</evidence>
<evidence type="ECO:0000256" key="2">
    <source>
        <dbReference type="SAM" id="Coils"/>
    </source>
</evidence>
<dbReference type="PROSITE" id="PS50937">
    <property type="entry name" value="HTH_MERR_2"/>
    <property type="match status" value="1"/>
</dbReference>
<dbReference type="PANTHER" id="PTHR30204">
    <property type="entry name" value="REDOX-CYCLING DRUG-SENSING TRANSCRIPTIONAL ACTIVATOR SOXR"/>
    <property type="match status" value="1"/>
</dbReference>
<feature type="domain" description="HTH merR-type" evidence="3">
    <location>
        <begin position="5"/>
        <end position="74"/>
    </location>
</feature>
<dbReference type="SUPFAM" id="SSF46955">
    <property type="entry name" value="Putative DNA-binding domain"/>
    <property type="match status" value="1"/>
</dbReference>
<name>A0A4R2MEU7_RUBGE</name>
<accession>A0A4R2MEU7</accession>
<sequence>MNLEALSIGEIARRSGVSAHTLRFYEAEGILQPAGRAGNGHRRYRDEDLAWLAFVLRLKHTGMPLAEIRRYAVLRAQGEASTGERLAMLERHRERLAAQIDELQASARALDDKIGLYRGLLAATGERA</sequence>
<dbReference type="PROSITE" id="PS00552">
    <property type="entry name" value="HTH_MERR_1"/>
    <property type="match status" value="1"/>
</dbReference>
<dbReference type="InterPro" id="IPR009061">
    <property type="entry name" value="DNA-bd_dom_put_sf"/>
</dbReference>
<reference evidence="4 5" key="1">
    <citation type="submission" date="2019-03" db="EMBL/GenBank/DDBJ databases">
        <title>Genomic Encyclopedia of Type Strains, Phase IV (KMG-IV): sequencing the most valuable type-strain genomes for metagenomic binning, comparative biology and taxonomic classification.</title>
        <authorList>
            <person name="Goeker M."/>
        </authorList>
    </citation>
    <scope>NUCLEOTIDE SEQUENCE [LARGE SCALE GENOMIC DNA]</scope>
    <source>
        <strain evidence="4 5">DSM 1709</strain>
    </source>
</reference>
<keyword evidence="1" id="KW-0238">DNA-binding</keyword>
<dbReference type="OrthoDB" id="9808480at2"/>
<feature type="coiled-coil region" evidence="2">
    <location>
        <begin position="86"/>
        <end position="113"/>
    </location>
</feature>
<dbReference type="PANTHER" id="PTHR30204:SF98">
    <property type="entry name" value="HTH-TYPE TRANSCRIPTIONAL REGULATOR ADHR"/>
    <property type="match status" value="1"/>
</dbReference>
<dbReference type="Proteomes" id="UP000295106">
    <property type="component" value="Unassembled WGS sequence"/>
</dbReference>
<dbReference type="CDD" id="cd01109">
    <property type="entry name" value="HTH_YyaN"/>
    <property type="match status" value="1"/>
</dbReference>
<keyword evidence="2" id="KW-0175">Coiled coil</keyword>
<dbReference type="InterPro" id="IPR047057">
    <property type="entry name" value="MerR_fam"/>
</dbReference>
<evidence type="ECO:0000259" key="3">
    <source>
        <dbReference type="PROSITE" id="PS50937"/>
    </source>
</evidence>
<organism evidence="4 5">
    <name type="scientific">Rubrivivax gelatinosus</name>
    <name type="common">Rhodocyclus gelatinosus</name>
    <name type="synonym">Rhodopseudomonas gelatinosa</name>
    <dbReference type="NCBI Taxonomy" id="28068"/>
    <lineage>
        <taxon>Bacteria</taxon>
        <taxon>Pseudomonadati</taxon>
        <taxon>Pseudomonadota</taxon>
        <taxon>Betaproteobacteria</taxon>
        <taxon>Burkholderiales</taxon>
        <taxon>Sphaerotilaceae</taxon>
        <taxon>Rubrivivax</taxon>
    </lineage>
</organism>
<dbReference type="SMART" id="SM00422">
    <property type="entry name" value="HTH_MERR"/>
    <property type="match status" value="1"/>
</dbReference>
<dbReference type="InterPro" id="IPR000551">
    <property type="entry name" value="MerR-type_HTH_dom"/>
</dbReference>
<dbReference type="EMBL" id="SLXD01000001">
    <property type="protein sequence ID" value="TCP05372.1"/>
    <property type="molecule type" value="Genomic_DNA"/>
</dbReference>
<dbReference type="GeneID" id="99686973"/>
<comment type="caution">
    <text evidence="4">The sequence shown here is derived from an EMBL/GenBank/DDBJ whole genome shotgun (WGS) entry which is preliminary data.</text>
</comment>